<evidence type="ECO:0000256" key="4">
    <source>
        <dbReference type="ARBA" id="ARBA00023136"/>
    </source>
</evidence>
<evidence type="ECO:0000256" key="5">
    <source>
        <dbReference type="SAM" id="Phobius"/>
    </source>
</evidence>
<evidence type="ECO:0000259" key="6">
    <source>
        <dbReference type="Pfam" id="PF04138"/>
    </source>
</evidence>
<evidence type="ECO:0000256" key="2">
    <source>
        <dbReference type="ARBA" id="ARBA00022692"/>
    </source>
</evidence>
<comment type="subcellular location">
    <subcellularLocation>
        <location evidence="1">Membrane</location>
        <topology evidence="1">Multi-pass membrane protein</topology>
    </subcellularLocation>
</comment>
<dbReference type="STRING" id="687842.ASU31_11305"/>
<evidence type="ECO:0000313" key="8">
    <source>
        <dbReference type="Proteomes" id="UP000051950"/>
    </source>
</evidence>
<comment type="caution">
    <text evidence="7">The sequence shown here is derived from an EMBL/GenBank/DDBJ whole genome shotgun (WGS) entry which is preliminary data.</text>
</comment>
<dbReference type="Pfam" id="PF04138">
    <property type="entry name" value="GtrA_DPMS_TM"/>
    <property type="match status" value="1"/>
</dbReference>
<dbReference type="InterPro" id="IPR007267">
    <property type="entry name" value="GtrA_DPMS_TM"/>
</dbReference>
<feature type="transmembrane region" description="Helical" evidence="5">
    <location>
        <begin position="27"/>
        <end position="49"/>
    </location>
</feature>
<dbReference type="OrthoDB" id="771485at2"/>
<feature type="transmembrane region" description="Helical" evidence="5">
    <location>
        <begin position="69"/>
        <end position="88"/>
    </location>
</feature>
<sequence length="170" mass="19960">MRTAILAVIDFFYPPFKKFISLHNFRYLATGGGTLLLGILSYYFAYFFIFKTEEVDFGVIVLQRETASLLIDYTIAIPTSFLLNKYVIFTHSELKGRVQLFRFLNLQFINILANYVLLKFLLELLRDYPTLAMLSRILVSVLMALFSYLYQHYFTFSVKKIGSKKEEKKH</sequence>
<accession>A0A0T5VQH2</accession>
<proteinExistence type="predicted"/>
<organism evidence="7 8">
    <name type="scientific">Pedobacter ginsenosidimutans</name>
    <dbReference type="NCBI Taxonomy" id="687842"/>
    <lineage>
        <taxon>Bacteria</taxon>
        <taxon>Pseudomonadati</taxon>
        <taxon>Bacteroidota</taxon>
        <taxon>Sphingobacteriia</taxon>
        <taxon>Sphingobacteriales</taxon>
        <taxon>Sphingobacteriaceae</taxon>
        <taxon>Pedobacter</taxon>
    </lineage>
</organism>
<evidence type="ECO:0000256" key="1">
    <source>
        <dbReference type="ARBA" id="ARBA00004141"/>
    </source>
</evidence>
<name>A0A0T5VQH2_9SPHI</name>
<feature type="domain" description="GtrA/DPMS transmembrane" evidence="6">
    <location>
        <begin position="26"/>
        <end position="156"/>
    </location>
</feature>
<dbReference type="RefSeq" id="WP_057932422.1">
    <property type="nucleotide sequence ID" value="NZ_LMZQ01000006.1"/>
</dbReference>
<feature type="transmembrane region" description="Helical" evidence="5">
    <location>
        <begin position="100"/>
        <end position="122"/>
    </location>
</feature>
<reference evidence="7 8" key="1">
    <citation type="submission" date="2015-11" db="EMBL/GenBank/DDBJ databases">
        <title>Sequence of Pedobacter ginsenosidimutans.</title>
        <authorList>
            <person name="Carson E."/>
            <person name="Keyser V."/>
            <person name="Newman J."/>
            <person name="Miller J."/>
        </authorList>
    </citation>
    <scope>NUCLEOTIDE SEQUENCE [LARGE SCALE GENOMIC DNA]</scope>
    <source>
        <strain evidence="7 8">KACC 14530</strain>
    </source>
</reference>
<keyword evidence="4 5" id="KW-0472">Membrane</keyword>
<keyword evidence="8" id="KW-1185">Reference proteome</keyword>
<keyword evidence="3 5" id="KW-1133">Transmembrane helix</keyword>
<protein>
    <recommendedName>
        <fullName evidence="6">GtrA/DPMS transmembrane domain-containing protein</fullName>
    </recommendedName>
</protein>
<dbReference type="Proteomes" id="UP000051950">
    <property type="component" value="Unassembled WGS sequence"/>
</dbReference>
<feature type="transmembrane region" description="Helical" evidence="5">
    <location>
        <begin position="128"/>
        <end position="150"/>
    </location>
</feature>
<evidence type="ECO:0000313" key="7">
    <source>
        <dbReference type="EMBL" id="KRT16080.1"/>
    </source>
</evidence>
<keyword evidence="2 5" id="KW-0812">Transmembrane</keyword>
<dbReference type="GO" id="GO:0016020">
    <property type="term" value="C:membrane"/>
    <property type="evidence" value="ECO:0007669"/>
    <property type="project" value="UniProtKB-SubCell"/>
</dbReference>
<dbReference type="AlphaFoldDB" id="A0A0T5VQH2"/>
<dbReference type="EMBL" id="LMZQ01000006">
    <property type="protein sequence ID" value="KRT16080.1"/>
    <property type="molecule type" value="Genomic_DNA"/>
</dbReference>
<evidence type="ECO:0000256" key="3">
    <source>
        <dbReference type="ARBA" id="ARBA00022989"/>
    </source>
</evidence>
<dbReference type="GO" id="GO:0000271">
    <property type="term" value="P:polysaccharide biosynthetic process"/>
    <property type="evidence" value="ECO:0007669"/>
    <property type="project" value="InterPro"/>
</dbReference>
<gene>
    <name evidence="7" type="ORF">ASU31_11305</name>
</gene>